<sequence length="614" mass="67514">MATTAVEMPINSASHTADPEHMHTPLSDRAASHSHEPSVEEKLLKIAQLVVLASQHHGSEYNRIKFGPRGSPVHYVPFSIQVPERVKALQEHQARYALRKAWWPCNRNNAIHGSPMIDVLTESTHPPLSHPASLTDLPREISAAMSAPLISPSVCATGGMALSQMQIKTSDSHPINVSIIIPEEVLHIIASHLIRREDLGRSPVFFGLASPYFLDHITAYLPNLPPELVSRAYTSPAPPFAPTMSARPITTYCPPIHTLPRPTRLAYYLKTNPTLRRAIHSAETIHAKRNNLNNIVPPHLYFEGSIYESESSPNTLSRHATLNEQSDSPSPRRSMSAPAVATIALTEFSETGVAQTALQSPNQSNQHSETSVASSTENSATELNLTASMRPTASVALGNLFLSSCPGKKVRLDGPVKGRCGVCRDLRKDLQRIRGMDVACIVCCLDDEELELLGVTWEDYSRIADEIGIDILRIPIPEGLTPASLRTFDIQLVQLINTYTLRGQHILAHCRGGVGRAGLIASCWILRLGLCGWVDSVPTLPDATMEQQDAPLSRRDTTMLVKRVINIVRRRRSPKAIETYEQVRFLVDFVELLRARASCPVPPGLPVEAEAQVD</sequence>
<dbReference type="EMBL" id="KB468146">
    <property type="protein sequence ID" value="PCH43841.1"/>
    <property type="molecule type" value="Genomic_DNA"/>
</dbReference>
<dbReference type="PROSITE" id="PS50056">
    <property type="entry name" value="TYR_PHOSPHATASE_2"/>
    <property type="match status" value="1"/>
</dbReference>
<dbReference type="PANTHER" id="PTHR23339">
    <property type="entry name" value="TYROSINE SPECIFIC PROTEIN PHOSPHATASE AND DUAL SPECIFICITY PROTEIN PHOSPHATASE"/>
    <property type="match status" value="1"/>
</dbReference>
<feature type="region of interest" description="Disordered" evidence="2">
    <location>
        <begin position="1"/>
        <end position="38"/>
    </location>
</feature>
<dbReference type="Pfam" id="PF22784">
    <property type="entry name" value="PTP-SAK"/>
    <property type="match status" value="1"/>
</dbReference>
<dbReference type="InterPro" id="IPR000387">
    <property type="entry name" value="Tyr_Pase_dom"/>
</dbReference>
<feature type="region of interest" description="Disordered" evidence="2">
    <location>
        <begin position="312"/>
        <end position="337"/>
    </location>
</feature>
<dbReference type="OMA" id="QHHASEY"/>
<dbReference type="InterPro" id="IPR057023">
    <property type="entry name" value="PTP-SAK"/>
</dbReference>
<dbReference type="GO" id="GO:0016791">
    <property type="term" value="F:phosphatase activity"/>
    <property type="evidence" value="ECO:0007669"/>
    <property type="project" value="UniProtKB-ARBA"/>
</dbReference>
<gene>
    <name evidence="4" type="ORF">WOLCODRAFT_138622</name>
</gene>
<evidence type="ECO:0000256" key="1">
    <source>
        <dbReference type="ARBA" id="ARBA00022801"/>
    </source>
</evidence>
<evidence type="ECO:0000313" key="5">
    <source>
        <dbReference type="Proteomes" id="UP000218811"/>
    </source>
</evidence>
<feature type="compositionally biased region" description="Polar residues" evidence="2">
    <location>
        <begin position="312"/>
        <end position="325"/>
    </location>
</feature>
<accession>A0A2H3JPM4</accession>
<evidence type="ECO:0000313" key="4">
    <source>
        <dbReference type="EMBL" id="PCH43841.1"/>
    </source>
</evidence>
<reference evidence="4 5" key="1">
    <citation type="journal article" date="2012" name="Science">
        <title>The Paleozoic origin of enzymatic lignin decomposition reconstructed from 31 fungal genomes.</title>
        <authorList>
            <person name="Floudas D."/>
            <person name="Binder M."/>
            <person name="Riley R."/>
            <person name="Barry K."/>
            <person name="Blanchette R.A."/>
            <person name="Henrissat B."/>
            <person name="Martinez A.T."/>
            <person name="Otillar R."/>
            <person name="Spatafora J.W."/>
            <person name="Yadav J.S."/>
            <person name="Aerts A."/>
            <person name="Benoit I."/>
            <person name="Boyd A."/>
            <person name="Carlson A."/>
            <person name="Copeland A."/>
            <person name="Coutinho P.M."/>
            <person name="de Vries R.P."/>
            <person name="Ferreira P."/>
            <person name="Findley K."/>
            <person name="Foster B."/>
            <person name="Gaskell J."/>
            <person name="Glotzer D."/>
            <person name="Gorecki P."/>
            <person name="Heitman J."/>
            <person name="Hesse C."/>
            <person name="Hori C."/>
            <person name="Igarashi K."/>
            <person name="Jurgens J.A."/>
            <person name="Kallen N."/>
            <person name="Kersten P."/>
            <person name="Kohler A."/>
            <person name="Kuees U."/>
            <person name="Kumar T.K.A."/>
            <person name="Kuo A."/>
            <person name="LaButti K."/>
            <person name="Larrondo L.F."/>
            <person name="Lindquist E."/>
            <person name="Ling A."/>
            <person name="Lombard V."/>
            <person name="Lucas S."/>
            <person name="Lundell T."/>
            <person name="Martin R."/>
            <person name="McLaughlin D.J."/>
            <person name="Morgenstern I."/>
            <person name="Morin E."/>
            <person name="Murat C."/>
            <person name="Nagy L.G."/>
            <person name="Nolan M."/>
            <person name="Ohm R.A."/>
            <person name="Patyshakuliyeva A."/>
            <person name="Rokas A."/>
            <person name="Ruiz-Duenas F.J."/>
            <person name="Sabat G."/>
            <person name="Salamov A."/>
            <person name="Samejima M."/>
            <person name="Schmutz J."/>
            <person name="Slot J.C."/>
            <person name="St John F."/>
            <person name="Stenlid J."/>
            <person name="Sun H."/>
            <person name="Sun S."/>
            <person name="Syed K."/>
            <person name="Tsang A."/>
            <person name="Wiebenga A."/>
            <person name="Young D."/>
            <person name="Pisabarro A."/>
            <person name="Eastwood D.C."/>
            <person name="Martin F."/>
            <person name="Cullen D."/>
            <person name="Grigoriev I.V."/>
            <person name="Hibbett D.S."/>
        </authorList>
    </citation>
    <scope>NUCLEOTIDE SEQUENCE [LARGE SCALE GENOMIC DNA]</scope>
    <source>
        <strain evidence="4 5">MD-104</strain>
    </source>
</reference>
<dbReference type="InterPro" id="IPR029021">
    <property type="entry name" value="Prot-tyrosine_phosphatase-like"/>
</dbReference>
<dbReference type="Gene3D" id="3.90.190.10">
    <property type="entry name" value="Protein tyrosine phosphatase superfamily"/>
    <property type="match status" value="1"/>
</dbReference>
<dbReference type="STRING" id="742152.A0A2H3JPM4"/>
<feature type="compositionally biased region" description="Low complexity" evidence="2">
    <location>
        <begin position="326"/>
        <end position="337"/>
    </location>
</feature>
<dbReference type="Proteomes" id="UP000218811">
    <property type="component" value="Unassembled WGS sequence"/>
</dbReference>
<feature type="region of interest" description="Disordered" evidence="2">
    <location>
        <begin position="355"/>
        <end position="380"/>
    </location>
</feature>
<feature type="domain" description="Tyrosine specific protein phosphatases" evidence="3">
    <location>
        <begin position="490"/>
        <end position="572"/>
    </location>
</feature>
<dbReference type="OrthoDB" id="266663at2759"/>
<dbReference type="InterPro" id="IPR050561">
    <property type="entry name" value="PTP"/>
</dbReference>
<proteinExistence type="predicted"/>
<dbReference type="SUPFAM" id="SSF52799">
    <property type="entry name" value="(Phosphotyrosine protein) phosphatases II"/>
    <property type="match status" value="1"/>
</dbReference>
<evidence type="ECO:0000256" key="2">
    <source>
        <dbReference type="SAM" id="MobiDB-lite"/>
    </source>
</evidence>
<organism evidence="4 5">
    <name type="scientific">Wolfiporia cocos (strain MD-104)</name>
    <name type="common">Brown rot fungus</name>
    <dbReference type="NCBI Taxonomy" id="742152"/>
    <lineage>
        <taxon>Eukaryota</taxon>
        <taxon>Fungi</taxon>
        <taxon>Dikarya</taxon>
        <taxon>Basidiomycota</taxon>
        <taxon>Agaricomycotina</taxon>
        <taxon>Agaricomycetes</taxon>
        <taxon>Polyporales</taxon>
        <taxon>Phaeolaceae</taxon>
        <taxon>Wolfiporia</taxon>
    </lineage>
</organism>
<evidence type="ECO:0000259" key="3">
    <source>
        <dbReference type="PROSITE" id="PS50056"/>
    </source>
</evidence>
<name>A0A2H3JPM4_WOLCO</name>
<dbReference type="AlphaFoldDB" id="A0A2H3JPM4"/>
<protein>
    <submittedName>
        <fullName evidence="4">Phosphotyrosine protein</fullName>
    </submittedName>
</protein>
<keyword evidence="1" id="KW-0378">Hydrolase</keyword>
<keyword evidence="5" id="KW-1185">Reference proteome</keyword>